<dbReference type="InterPro" id="IPR051797">
    <property type="entry name" value="TrmB-like"/>
</dbReference>
<accession>A0A1F6D0M2</accession>
<protein>
    <recommendedName>
        <fullName evidence="2">Transcription regulator TrmB N-terminal domain-containing protein</fullName>
    </recommendedName>
</protein>
<dbReference type="Proteomes" id="UP000177659">
    <property type="component" value="Unassembled WGS sequence"/>
</dbReference>
<gene>
    <name evidence="3" type="ORF">A3D62_02970</name>
</gene>
<dbReference type="InterPro" id="IPR036388">
    <property type="entry name" value="WH-like_DNA-bd_sf"/>
</dbReference>
<dbReference type="Pfam" id="PF01978">
    <property type="entry name" value="TrmB"/>
    <property type="match status" value="1"/>
</dbReference>
<comment type="caution">
    <text evidence="3">The sequence shown here is derived from an EMBL/GenBank/DDBJ whole genome shotgun (WGS) entry which is preliminary data.</text>
</comment>
<evidence type="ECO:0000313" key="3">
    <source>
        <dbReference type="EMBL" id="OGG54983.1"/>
    </source>
</evidence>
<keyword evidence="1" id="KW-0175">Coiled coil</keyword>
<name>A0A1F6D0M2_9BACT</name>
<dbReference type="PANTHER" id="PTHR34293">
    <property type="entry name" value="HTH-TYPE TRANSCRIPTIONAL REGULATOR TRMBL2"/>
    <property type="match status" value="1"/>
</dbReference>
<evidence type="ECO:0000313" key="4">
    <source>
        <dbReference type="Proteomes" id="UP000177659"/>
    </source>
</evidence>
<feature type="domain" description="Transcription regulator TrmB N-terminal" evidence="2">
    <location>
        <begin position="9"/>
        <end position="76"/>
    </location>
</feature>
<dbReference type="PANTHER" id="PTHR34293:SF1">
    <property type="entry name" value="HTH-TYPE TRANSCRIPTIONAL REGULATOR TRMBL2"/>
    <property type="match status" value="1"/>
</dbReference>
<reference evidence="3 4" key="1">
    <citation type="journal article" date="2016" name="Nat. Commun.">
        <title>Thousands of microbial genomes shed light on interconnected biogeochemical processes in an aquifer system.</title>
        <authorList>
            <person name="Anantharaman K."/>
            <person name="Brown C.T."/>
            <person name="Hug L.A."/>
            <person name="Sharon I."/>
            <person name="Castelle C.J."/>
            <person name="Probst A.J."/>
            <person name="Thomas B.C."/>
            <person name="Singh A."/>
            <person name="Wilkins M.J."/>
            <person name="Karaoz U."/>
            <person name="Brodie E.L."/>
            <person name="Williams K.H."/>
            <person name="Hubbard S.S."/>
            <person name="Banfield J.F."/>
        </authorList>
    </citation>
    <scope>NUCLEOTIDE SEQUENCE [LARGE SCALE GENOMIC DNA]</scope>
</reference>
<organism evidence="3 4">
    <name type="scientific">Candidatus Kaiserbacteria bacterium RIFCSPHIGHO2_02_FULL_49_11</name>
    <dbReference type="NCBI Taxonomy" id="1798489"/>
    <lineage>
        <taxon>Bacteria</taxon>
        <taxon>Candidatus Kaiseribacteriota</taxon>
    </lineage>
</organism>
<dbReference type="InterPro" id="IPR002831">
    <property type="entry name" value="Tscrpt_reg_TrmB_N"/>
</dbReference>
<feature type="coiled-coil region" evidence="1">
    <location>
        <begin position="80"/>
        <end position="107"/>
    </location>
</feature>
<evidence type="ECO:0000256" key="1">
    <source>
        <dbReference type="SAM" id="Coils"/>
    </source>
</evidence>
<dbReference type="Gene3D" id="1.10.10.10">
    <property type="entry name" value="Winged helix-like DNA-binding domain superfamily/Winged helix DNA-binding domain"/>
    <property type="match status" value="1"/>
</dbReference>
<evidence type="ECO:0000259" key="2">
    <source>
        <dbReference type="Pfam" id="PF01978"/>
    </source>
</evidence>
<dbReference type="EMBL" id="MFLC01000025">
    <property type="protein sequence ID" value="OGG54983.1"/>
    <property type="molecule type" value="Genomic_DNA"/>
</dbReference>
<sequence length="245" mass="28195">MHQGTHEVLAGLGLEEKEAATYLALLELGEATILKISRRSGVKRPTTYLILGELEKKGFVSRVVRYKKTFYAPQHPQKLVAEAEIRLKELQSAMPQFEALFNKAEQKPRVVMFEGKERLDMAYDELFVVKGEVLFISSLELSQEAFPRSYRKLDYSLFSPKFRTREIISDSAEGRAYATRVHGPYREVRFIPKELLPFEIDVGIFGNRTLITSVKKEFFTISIESDEMAQAFRTMFHVMWNVANA</sequence>
<dbReference type="InterPro" id="IPR036390">
    <property type="entry name" value="WH_DNA-bd_sf"/>
</dbReference>
<dbReference type="AlphaFoldDB" id="A0A1F6D0M2"/>
<proteinExistence type="predicted"/>
<dbReference type="SUPFAM" id="SSF46785">
    <property type="entry name" value="Winged helix' DNA-binding domain"/>
    <property type="match status" value="1"/>
</dbReference>